<evidence type="ECO:0000313" key="3">
    <source>
        <dbReference type="Proteomes" id="UP000239560"/>
    </source>
</evidence>
<evidence type="ECO:0000256" key="1">
    <source>
        <dbReference type="SAM" id="MobiDB-lite"/>
    </source>
</evidence>
<dbReference type="InterPro" id="IPR036047">
    <property type="entry name" value="F-box-like_dom_sf"/>
</dbReference>
<dbReference type="EMBL" id="LCTV02000007">
    <property type="protein sequence ID" value="PRQ73806.1"/>
    <property type="molecule type" value="Genomic_DNA"/>
</dbReference>
<protein>
    <recommendedName>
        <fullName evidence="4">F-box domain-containing protein</fullName>
    </recommendedName>
</protein>
<dbReference type="Proteomes" id="UP000239560">
    <property type="component" value="Unassembled WGS sequence"/>
</dbReference>
<feature type="compositionally biased region" description="Basic and acidic residues" evidence="1">
    <location>
        <begin position="11"/>
        <end position="34"/>
    </location>
</feature>
<reference evidence="2 3" key="1">
    <citation type="journal article" date="2018" name="Elife">
        <title>Functional genomics of lipid metabolism in the oleaginous yeast Rhodosporidium toruloides.</title>
        <authorList>
            <person name="Coradetti S.T."/>
            <person name="Pinel D."/>
            <person name="Geiselman G."/>
            <person name="Ito M."/>
            <person name="Mondo S."/>
            <person name="Reilly M.C."/>
            <person name="Cheng Y.F."/>
            <person name="Bauer S."/>
            <person name="Grigoriev I."/>
            <person name="Gladden J.M."/>
            <person name="Simmons B.A."/>
            <person name="Brem R."/>
            <person name="Arkin A.P."/>
            <person name="Skerker J.M."/>
        </authorList>
    </citation>
    <scope>NUCLEOTIDE SEQUENCE [LARGE SCALE GENOMIC DNA]</scope>
    <source>
        <strain evidence="2 3">NBRC 0880</strain>
    </source>
</reference>
<comment type="caution">
    <text evidence="2">The sequence shown here is derived from an EMBL/GenBank/DDBJ whole genome shotgun (WGS) entry which is preliminary data.</text>
</comment>
<dbReference type="AlphaFoldDB" id="A0A2T0A7A9"/>
<sequence>MTSHNPPTADAAEKHPSPPRQTDEEVQRDGQDDIGRAASDVVGVSSLSRLERLPTELLSQIISYDHLSWHELNACSQTSRKPRQIALPHRGIVPALQIELEFDAWGDSWTVEVPSSHCLYRRSQQNPLLCAEVRRLEISLSMASAESLDAIEEWDPTFLSLGGVDRTMREGGYALVDARAEELINEYDLGRDGSYLQPMLRTYPQVRSLELIGLSSYQSALEGDGPEDLLQEVPLLRELAVEGPIDEEVAELYSRAGVRLGEL</sequence>
<evidence type="ECO:0008006" key="4">
    <source>
        <dbReference type="Google" id="ProtNLM"/>
    </source>
</evidence>
<dbReference type="SUPFAM" id="SSF81383">
    <property type="entry name" value="F-box domain"/>
    <property type="match status" value="1"/>
</dbReference>
<dbReference type="CDD" id="cd09917">
    <property type="entry name" value="F-box_SF"/>
    <property type="match status" value="1"/>
</dbReference>
<feature type="region of interest" description="Disordered" evidence="1">
    <location>
        <begin position="1"/>
        <end position="34"/>
    </location>
</feature>
<dbReference type="OrthoDB" id="10495396at2759"/>
<proteinExistence type="predicted"/>
<name>A0A2T0A7A9_RHOTO</name>
<gene>
    <name evidence="2" type="ORF">AAT19DRAFT_15373</name>
</gene>
<organism evidence="2 3">
    <name type="scientific">Rhodotorula toruloides</name>
    <name type="common">Yeast</name>
    <name type="synonym">Rhodosporidium toruloides</name>
    <dbReference type="NCBI Taxonomy" id="5286"/>
    <lineage>
        <taxon>Eukaryota</taxon>
        <taxon>Fungi</taxon>
        <taxon>Dikarya</taxon>
        <taxon>Basidiomycota</taxon>
        <taxon>Pucciniomycotina</taxon>
        <taxon>Microbotryomycetes</taxon>
        <taxon>Sporidiobolales</taxon>
        <taxon>Sporidiobolaceae</taxon>
        <taxon>Rhodotorula</taxon>
    </lineage>
</organism>
<evidence type="ECO:0000313" key="2">
    <source>
        <dbReference type="EMBL" id="PRQ73806.1"/>
    </source>
</evidence>
<accession>A0A2T0A7A9</accession>